<dbReference type="GO" id="GO:0031464">
    <property type="term" value="C:Cul4A-RING E3 ubiquitin ligase complex"/>
    <property type="evidence" value="ECO:0007669"/>
    <property type="project" value="TreeGrafter"/>
</dbReference>
<feature type="transmembrane region" description="Helical" evidence="7">
    <location>
        <begin position="163"/>
        <end position="184"/>
    </location>
</feature>
<dbReference type="AlphaFoldDB" id="A0A5A7RGB7"/>
<feature type="transmembrane region" description="Helical" evidence="7">
    <location>
        <begin position="103"/>
        <end position="122"/>
    </location>
</feature>
<keyword evidence="3 7" id="KW-0812">Transmembrane</keyword>
<evidence type="ECO:0000256" key="2">
    <source>
        <dbReference type="ARBA" id="ARBA00009142"/>
    </source>
</evidence>
<comment type="similarity">
    <text evidence="2">Belongs to the 4-toluene sulfonate uptake permease (TSUP) (TC 2.A.102) family.</text>
</comment>
<dbReference type="GO" id="GO:0016567">
    <property type="term" value="P:protein ubiquitination"/>
    <property type="evidence" value="ECO:0007669"/>
    <property type="project" value="TreeGrafter"/>
</dbReference>
<dbReference type="OrthoDB" id="434519at2759"/>
<feature type="transmembrane region" description="Helical" evidence="7">
    <location>
        <begin position="341"/>
        <end position="359"/>
    </location>
</feature>
<proteinExistence type="inferred from homology"/>
<dbReference type="EMBL" id="BKCP01012625">
    <property type="protein sequence ID" value="GER56262.1"/>
    <property type="molecule type" value="Genomic_DNA"/>
</dbReference>
<dbReference type="Proteomes" id="UP000325081">
    <property type="component" value="Unassembled WGS sequence"/>
</dbReference>
<keyword evidence="4 7" id="KW-1133">Transmembrane helix</keyword>
<dbReference type="GO" id="GO:0016020">
    <property type="term" value="C:membrane"/>
    <property type="evidence" value="ECO:0007669"/>
    <property type="project" value="UniProtKB-SubCell"/>
</dbReference>
<feature type="transmembrane region" description="Helical" evidence="7">
    <location>
        <begin position="215"/>
        <end position="234"/>
    </location>
</feature>
<dbReference type="PANTHER" id="PTHR14255:SF3">
    <property type="entry name" value="SULFITE EXPORTER TAUE_SAFE FAMILY PROTEIN 5-RELATED"/>
    <property type="match status" value="1"/>
</dbReference>
<feature type="transmembrane region" description="Helical" evidence="7">
    <location>
        <begin position="398"/>
        <end position="420"/>
    </location>
</feature>
<keyword evidence="8" id="KW-0732">Signal</keyword>
<organism evidence="9 10">
    <name type="scientific">Striga asiatica</name>
    <name type="common">Asiatic witchweed</name>
    <name type="synonym">Buchnera asiatica</name>
    <dbReference type="NCBI Taxonomy" id="4170"/>
    <lineage>
        <taxon>Eukaryota</taxon>
        <taxon>Viridiplantae</taxon>
        <taxon>Streptophyta</taxon>
        <taxon>Embryophyta</taxon>
        <taxon>Tracheophyta</taxon>
        <taxon>Spermatophyta</taxon>
        <taxon>Magnoliopsida</taxon>
        <taxon>eudicotyledons</taxon>
        <taxon>Gunneridae</taxon>
        <taxon>Pentapetalae</taxon>
        <taxon>asterids</taxon>
        <taxon>lamiids</taxon>
        <taxon>Lamiales</taxon>
        <taxon>Orobanchaceae</taxon>
        <taxon>Buchnereae</taxon>
        <taxon>Striga</taxon>
    </lineage>
</organism>
<evidence type="ECO:0000256" key="6">
    <source>
        <dbReference type="SAM" id="MobiDB-lite"/>
    </source>
</evidence>
<evidence type="ECO:0000256" key="5">
    <source>
        <dbReference type="ARBA" id="ARBA00023136"/>
    </source>
</evidence>
<name>A0A5A7RGB7_STRAF</name>
<protein>
    <submittedName>
        <fullName evidence="9">Sulfite exporter TauE/SafE family protein</fullName>
    </submittedName>
</protein>
<dbReference type="InterPro" id="IPR002781">
    <property type="entry name" value="TM_pro_TauE-like"/>
</dbReference>
<reference evidence="10" key="1">
    <citation type="journal article" date="2019" name="Curr. Biol.">
        <title>Genome Sequence of Striga asiatica Provides Insight into the Evolution of Plant Parasitism.</title>
        <authorList>
            <person name="Yoshida S."/>
            <person name="Kim S."/>
            <person name="Wafula E.K."/>
            <person name="Tanskanen J."/>
            <person name="Kim Y.M."/>
            <person name="Honaas L."/>
            <person name="Yang Z."/>
            <person name="Spallek T."/>
            <person name="Conn C.E."/>
            <person name="Ichihashi Y."/>
            <person name="Cheong K."/>
            <person name="Cui S."/>
            <person name="Der J.P."/>
            <person name="Gundlach H."/>
            <person name="Jiao Y."/>
            <person name="Hori C."/>
            <person name="Ishida J.K."/>
            <person name="Kasahara H."/>
            <person name="Kiba T."/>
            <person name="Kim M.S."/>
            <person name="Koo N."/>
            <person name="Laohavisit A."/>
            <person name="Lee Y.H."/>
            <person name="Lumba S."/>
            <person name="McCourt P."/>
            <person name="Mortimer J.C."/>
            <person name="Mutuku J.M."/>
            <person name="Nomura T."/>
            <person name="Sasaki-Sekimoto Y."/>
            <person name="Seto Y."/>
            <person name="Wang Y."/>
            <person name="Wakatake T."/>
            <person name="Sakakibara H."/>
            <person name="Demura T."/>
            <person name="Yamaguchi S."/>
            <person name="Yoneyama K."/>
            <person name="Manabe R.I."/>
            <person name="Nelson D.C."/>
            <person name="Schulman A.H."/>
            <person name="Timko M.P."/>
            <person name="dePamphilis C.W."/>
            <person name="Choi D."/>
            <person name="Shirasu K."/>
        </authorList>
    </citation>
    <scope>NUCLEOTIDE SEQUENCE [LARGE SCALE GENOMIC DNA]</scope>
    <source>
        <strain evidence="10">cv. UVA1</strain>
    </source>
</reference>
<evidence type="ECO:0000256" key="8">
    <source>
        <dbReference type="SAM" id="SignalP"/>
    </source>
</evidence>
<feature type="region of interest" description="Disordered" evidence="6">
    <location>
        <begin position="25"/>
        <end position="51"/>
    </location>
</feature>
<evidence type="ECO:0000256" key="3">
    <source>
        <dbReference type="ARBA" id="ARBA00022692"/>
    </source>
</evidence>
<evidence type="ECO:0000256" key="7">
    <source>
        <dbReference type="SAM" id="Phobius"/>
    </source>
</evidence>
<feature type="transmembrane region" description="Helical" evidence="7">
    <location>
        <begin position="134"/>
        <end position="156"/>
    </location>
</feature>
<comment type="subcellular location">
    <subcellularLocation>
        <location evidence="1">Membrane</location>
        <topology evidence="1">Multi-pass membrane protein</topology>
    </subcellularLocation>
</comment>
<keyword evidence="5 7" id="KW-0472">Membrane</keyword>
<gene>
    <name evidence="9" type="ORF">STAS_33980</name>
</gene>
<keyword evidence="10" id="KW-1185">Reference proteome</keyword>
<feature type="signal peptide" evidence="8">
    <location>
        <begin position="1"/>
        <end position="20"/>
    </location>
</feature>
<evidence type="ECO:0000313" key="10">
    <source>
        <dbReference type="Proteomes" id="UP000325081"/>
    </source>
</evidence>
<evidence type="ECO:0000313" key="9">
    <source>
        <dbReference type="EMBL" id="GER56262.1"/>
    </source>
</evidence>
<dbReference type="Pfam" id="PF01925">
    <property type="entry name" value="TauE"/>
    <property type="match status" value="2"/>
</dbReference>
<feature type="transmembrane region" description="Helical" evidence="7">
    <location>
        <begin position="63"/>
        <end position="91"/>
    </location>
</feature>
<dbReference type="PANTHER" id="PTHR14255">
    <property type="entry name" value="CEREBLON"/>
    <property type="match status" value="1"/>
</dbReference>
<evidence type="ECO:0000256" key="4">
    <source>
        <dbReference type="ARBA" id="ARBA00022989"/>
    </source>
</evidence>
<sequence>MNKKFAQFLLLIIVFTIATARLDPTRPGPGPISPDGAPNTTRPRLRENPAQFPGRIPIPSPRLLLAGILSSAAAAVSSAGGIGGGGLFVPILATVAGLDLKSAAAYSAFMVTGGSIAAVGRQLRGSRPMIDYEIALLAEPCMLLGVSGGVVCNVVFPEWLITAIFAVFLAFCTFRTCGSGFVFWKLESERVGPCGSTEKPLLDGGEVEGKMGIPWVKLGMLVLIWLSFFVLYLLRGNRYGQGIIQIETCGTGYWIISSAQIPLAIFFTIWMLHSRIRTKVITSETYRQVNVDEPAHCRSPVFPLMALLAGILGGIFGIGGGMLISPLLLQMGIEPEVTASTCSFMVLFSSSMSATQYLLLGMEDISGPLAFAAICFVASWAGLTLVQRAILRHGRASLIVFSVGTVMALSTIFMTGFGAVDVWRDYMSGKSMGFKKPC</sequence>
<comment type="caution">
    <text evidence="9">The sequence shown here is derived from an EMBL/GenBank/DDBJ whole genome shotgun (WGS) entry which is preliminary data.</text>
</comment>
<feature type="transmembrane region" description="Helical" evidence="7">
    <location>
        <begin position="365"/>
        <end position="386"/>
    </location>
</feature>
<feature type="chain" id="PRO_5022989255" evidence="8">
    <location>
        <begin position="21"/>
        <end position="438"/>
    </location>
</feature>
<feature type="transmembrane region" description="Helical" evidence="7">
    <location>
        <begin position="304"/>
        <end position="329"/>
    </location>
</feature>
<accession>A0A5A7RGB7</accession>
<feature type="transmembrane region" description="Helical" evidence="7">
    <location>
        <begin position="254"/>
        <end position="273"/>
    </location>
</feature>
<evidence type="ECO:0000256" key="1">
    <source>
        <dbReference type="ARBA" id="ARBA00004141"/>
    </source>
</evidence>